<feature type="domain" description="POTRA" evidence="10">
    <location>
        <begin position="22"/>
        <end position="93"/>
    </location>
</feature>
<keyword evidence="2" id="KW-1134">Transmembrane beta strand</keyword>
<evidence type="ECO:0000256" key="8">
    <source>
        <dbReference type="NCBIfam" id="TIGR03303"/>
    </source>
</evidence>
<dbReference type="PROSITE" id="PS51779">
    <property type="entry name" value="POTRA"/>
    <property type="match status" value="4"/>
</dbReference>
<keyword evidence="3" id="KW-0812">Transmembrane</keyword>
<comment type="subcellular location">
    <subcellularLocation>
        <location evidence="1">Membrane</location>
    </subcellularLocation>
</comment>
<evidence type="ECO:0000313" key="12">
    <source>
        <dbReference type="Proteomes" id="UP000324298"/>
    </source>
</evidence>
<keyword evidence="6" id="KW-0472">Membrane</keyword>
<dbReference type="InterPro" id="IPR034746">
    <property type="entry name" value="POTRA"/>
</dbReference>
<evidence type="ECO:0000259" key="10">
    <source>
        <dbReference type="PROSITE" id="PS51779"/>
    </source>
</evidence>
<keyword evidence="12" id="KW-1185">Reference proteome</keyword>
<accession>A0A5A9XFQ2</accession>
<dbReference type="Pfam" id="PF07244">
    <property type="entry name" value="POTRA"/>
    <property type="match status" value="5"/>
</dbReference>
<keyword evidence="4 9" id="KW-0732">Signal</keyword>
<dbReference type="InterPro" id="IPR023707">
    <property type="entry name" value="OM_assembly_BamA"/>
</dbReference>
<evidence type="ECO:0000256" key="2">
    <source>
        <dbReference type="ARBA" id="ARBA00022452"/>
    </source>
</evidence>
<organism evidence="11 12">
    <name type="scientific">Oryzomonas rubra</name>
    <dbReference type="NCBI Taxonomy" id="2509454"/>
    <lineage>
        <taxon>Bacteria</taxon>
        <taxon>Pseudomonadati</taxon>
        <taxon>Thermodesulfobacteriota</taxon>
        <taxon>Desulfuromonadia</taxon>
        <taxon>Geobacterales</taxon>
        <taxon>Geobacteraceae</taxon>
        <taxon>Oryzomonas</taxon>
    </lineage>
</organism>
<keyword evidence="7" id="KW-0998">Cell outer membrane</keyword>
<feature type="signal peptide" evidence="9">
    <location>
        <begin position="1"/>
        <end position="19"/>
    </location>
</feature>
<dbReference type="Gene3D" id="2.40.160.50">
    <property type="entry name" value="membrane protein fhac: a member of the omp85/tpsb transporter family"/>
    <property type="match status" value="1"/>
</dbReference>
<evidence type="ECO:0000256" key="1">
    <source>
        <dbReference type="ARBA" id="ARBA00004370"/>
    </source>
</evidence>
<feature type="domain" description="POTRA" evidence="10">
    <location>
        <begin position="265"/>
        <end position="343"/>
    </location>
</feature>
<dbReference type="GO" id="GO:0009279">
    <property type="term" value="C:cell outer membrane"/>
    <property type="evidence" value="ECO:0007669"/>
    <property type="project" value="UniProtKB-UniRule"/>
</dbReference>
<evidence type="ECO:0000256" key="7">
    <source>
        <dbReference type="ARBA" id="ARBA00023237"/>
    </source>
</evidence>
<evidence type="ECO:0000256" key="9">
    <source>
        <dbReference type="SAM" id="SignalP"/>
    </source>
</evidence>
<comment type="caution">
    <text evidence="11">The sequence shown here is derived from an EMBL/GenBank/DDBJ whole genome shotgun (WGS) entry which is preliminary data.</text>
</comment>
<reference evidence="11 12" key="1">
    <citation type="submission" date="2019-04" db="EMBL/GenBank/DDBJ databases">
        <title>Geobacter ruber sp. nov., ferric-reducing bacteria isolated from paddy soil.</title>
        <authorList>
            <person name="Xu Z."/>
            <person name="Masuda Y."/>
            <person name="Itoh H."/>
            <person name="Senoo K."/>
        </authorList>
    </citation>
    <scope>NUCLEOTIDE SEQUENCE [LARGE SCALE GENOMIC DNA]</scope>
    <source>
        <strain evidence="11 12">Red88</strain>
    </source>
</reference>
<dbReference type="Gene3D" id="3.10.20.310">
    <property type="entry name" value="membrane protein fhac"/>
    <property type="match status" value="5"/>
</dbReference>
<dbReference type="PANTHER" id="PTHR12815:SF23">
    <property type="entry name" value="OUTER MEMBRANE PROTEIN ASSEMBLY FACTOR BAMA"/>
    <property type="match status" value="1"/>
</dbReference>
<name>A0A5A9XFQ2_9BACT</name>
<evidence type="ECO:0000256" key="4">
    <source>
        <dbReference type="ARBA" id="ARBA00022729"/>
    </source>
</evidence>
<dbReference type="PANTHER" id="PTHR12815">
    <property type="entry name" value="SORTING AND ASSEMBLY MACHINERY SAMM50 PROTEIN FAMILY MEMBER"/>
    <property type="match status" value="1"/>
</dbReference>
<evidence type="ECO:0000313" key="11">
    <source>
        <dbReference type="EMBL" id="KAA0892042.1"/>
    </source>
</evidence>
<feature type="domain" description="POTRA" evidence="10">
    <location>
        <begin position="94"/>
        <end position="171"/>
    </location>
</feature>
<evidence type="ECO:0000256" key="3">
    <source>
        <dbReference type="ARBA" id="ARBA00022692"/>
    </source>
</evidence>
<dbReference type="EMBL" id="SRSD01000004">
    <property type="protein sequence ID" value="KAA0892042.1"/>
    <property type="molecule type" value="Genomic_DNA"/>
</dbReference>
<evidence type="ECO:0000256" key="5">
    <source>
        <dbReference type="ARBA" id="ARBA00022737"/>
    </source>
</evidence>
<sequence length="765" mass="84669">MAVMVVCAFQFIVAGTAWAEGEKIFEVRTKGNQRIESAAILNVVSSKAGDTLSDDKTDADIRAIYKLGHFQDIQAATEETDKGVVLVYTVLEKPVVRDIKFEGNKEISTDKLKEALEFRQNAILSTKDLAKSVAKMKKLYGDEGYYLAEIEPLTEKRTPTELAITFKVTEGKKILIRTIRFDGNRAFADKQLRKVMETKEKWFLSWLTGAGTYKEEVLKNDALLIADHYMNNGYINVKVGEPVVKLTDAKDALEVFIGITEGQQFRIGDLDFKGDLLEPVSELRKKVKVEPGQIFSRSTLRTDIATLTDAYADKGYAFANVNPLTKADSAKQTIDLSFDMEKGELVSLERINIAGNPKTRDKVVRRELRITEGELYSATGIKRSKQNLMNTGFFEEANLATAKGSAGNKLNLNVDVKEKPTGSFSIGGGYSSLDGIIGQGSVQQSNFLGLGLKANVSGSIGGKSQTYSLGLTDPYFLDTKWTLGADVYRTQRDYNDYTRRLTGGDIKGGYPINDFIGTFFMYKYEIKDIYNPQQAYQDLHSSNPDTYPLGMTTTSSVMASITHNNTDYHLDPTTGFINSLTAEFAGLGGNNKFARYTLENTWFHPIYKKLIFSTKLALGYVQEVGGKLVPIDEKFYLGGIYSLRGYKARTVSPTKHLGTASPENGVKSDEVVYLGGNKEAYGNMEFSFPILSEAGVKGVVFFDYGNSTNDSYGKMFDSLLLSYGGGIRWASPLGPLRLEYGIPVNPRAELDSKSGRFEFSIGSLF</sequence>
<dbReference type="InterPro" id="IPR039910">
    <property type="entry name" value="D15-like"/>
</dbReference>
<gene>
    <name evidence="11" type="primary">bamA</name>
    <name evidence="11" type="ORF">ET418_07485</name>
</gene>
<dbReference type="Proteomes" id="UP000324298">
    <property type="component" value="Unassembled WGS sequence"/>
</dbReference>
<evidence type="ECO:0000256" key="6">
    <source>
        <dbReference type="ARBA" id="ARBA00023136"/>
    </source>
</evidence>
<protein>
    <recommendedName>
        <fullName evidence="8">Outer membrane protein assembly factor BamA</fullName>
    </recommendedName>
</protein>
<dbReference type="GO" id="GO:0071709">
    <property type="term" value="P:membrane assembly"/>
    <property type="evidence" value="ECO:0007669"/>
    <property type="project" value="InterPro"/>
</dbReference>
<keyword evidence="5" id="KW-0677">Repeat</keyword>
<dbReference type="NCBIfam" id="TIGR03303">
    <property type="entry name" value="OM_YaeT"/>
    <property type="match status" value="1"/>
</dbReference>
<dbReference type="Pfam" id="PF01103">
    <property type="entry name" value="Omp85"/>
    <property type="match status" value="1"/>
</dbReference>
<feature type="domain" description="POTRA" evidence="10">
    <location>
        <begin position="346"/>
        <end position="417"/>
    </location>
</feature>
<dbReference type="OrthoDB" id="9803054at2"/>
<dbReference type="InterPro" id="IPR010827">
    <property type="entry name" value="BamA/TamA_POTRA"/>
</dbReference>
<proteinExistence type="inferred from homology"/>
<dbReference type="HAMAP" id="MF_01430">
    <property type="entry name" value="OM_assembly_BamA"/>
    <property type="match status" value="1"/>
</dbReference>
<feature type="chain" id="PRO_5039889152" description="Outer membrane protein assembly factor BamA" evidence="9">
    <location>
        <begin position="20"/>
        <end position="765"/>
    </location>
</feature>
<dbReference type="PIRSF" id="PIRSF006076">
    <property type="entry name" value="OM_assembly_OMP85"/>
    <property type="match status" value="1"/>
</dbReference>
<dbReference type="InterPro" id="IPR000184">
    <property type="entry name" value="Bac_surfAg_D15"/>
</dbReference>
<dbReference type="AlphaFoldDB" id="A0A5A9XFQ2"/>